<evidence type="ECO:0000256" key="1">
    <source>
        <dbReference type="SAM" id="Phobius"/>
    </source>
</evidence>
<evidence type="ECO:0000313" key="2">
    <source>
        <dbReference type="EMBL" id="MCP8351848.1"/>
    </source>
</evidence>
<feature type="transmembrane region" description="Helical" evidence="1">
    <location>
        <begin position="28"/>
        <end position="45"/>
    </location>
</feature>
<gene>
    <name evidence="2" type="ORF">MKS91_00870</name>
</gene>
<evidence type="ECO:0000313" key="3">
    <source>
        <dbReference type="Proteomes" id="UP001320768"/>
    </source>
</evidence>
<proteinExistence type="predicted"/>
<organism evidence="2 3">
    <name type="scientific">Candidatus Synchoanobacter obligatus</name>
    <dbReference type="NCBI Taxonomy" id="2919597"/>
    <lineage>
        <taxon>Bacteria</taxon>
        <taxon>Pseudomonadati</taxon>
        <taxon>Pseudomonadota</taxon>
        <taxon>Gammaproteobacteria</taxon>
        <taxon>Candidatus Comchoanobacterales</taxon>
        <taxon>Candidatus Comchoanobacteraceae</taxon>
        <taxon>Candidatus Synchoanobacter</taxon>
    </lineage>
</organism>
<dbReference type="Proteomes" id="UP001320768">
    <property type="component" value="Unassembled WGS sequence"/>
</dbReference>
<dbReference type="EMBL" id="JAKUDN010000001">
    <property type="protein sequence ID" value="MCP8351848.1"/>
    <property type="molecule type" value="Genomic_DNA"/>
</dbReference>
<dbReference type="RefSeq" id="WP_258568957.1">
    <property type="nucleotide sequence ID" value="NZ_JAKUDN010000001.1"/>
</dbReference>
<reference evidence="2 3" key="1">
    <citation type="journal article" date="2022" name="Nat. Microbiol.">
        <title>The microbiome of a bacterivorous marine choanoflagellate contains a resource-demanding obligate bacterial associate.</title>
        <authorList>
            <person name="Needham D.M."/>
            <person name="Poirier C."/>
            <person name="Bachy C."/>
            <person name="George E.E."/>
            <person name="Wilken S."/>
            <person name="Yung C.C.M."/>
            <person name="Limardo A.J."/>
            <person name="Morando M."/>
            <person name="Sudek L."/>
            <person name="Malmstrom R.R."/>
            <person name="Keeling P.J."/>
            <person name="Santoro A.E."/>
            <person name="Worden A.Z."/>
        </authorList>
    </citation>
    <scope>NUCLEOTIDE SEQUENCE [LARGE SCALE GENOMIC DNA]</scope>
    <source>
        <strain evidence="2 3">Comchoano-2</strain>
    </source>
</reference>
<protein>
    <submittedName>
        <fullName evidence="2">Uncharacterized protein</fullName>
    </submittedName>
</protein>
<name>A0ABT1L3T5_9GAMM</name>
<comment type="caution">
    <text evidence="2">The sequence shown here is derived from an EMBL/GenBank/DDBJ whole genome shotgun (WGS) entry which is preliminary data.</text>
</comment>
<keyword evidence="1" id="KW-0812">Transmembrane</keyword>
<keyword evidence="1" id="KW-0472">Membrane</keyword>
<accession>A0ABT1L3T5</accession>
<keyword evidence="1" id="KW-1133">Transmembrane helix</keyword>
<keyword evidence="3" id="KW-1185">Reference proteome</keyword>
<sequence length="116" mass="12896">MSSFLESVMFLVASPSERQTIVQETLLAAYICCCCYLVLLGRLVIPYRLHTMVSMMVFVAIDPQSFMNVCRSKEILPGRAGLCLQVLSFSFGPLYVDVDLLNPDLNDNIADANIVL</sequence>